<evidence type="ECO:0000313" key="7">
    <source>
        <dbReference type="Proteomes" id="UP000007488"/>
    </source>
</evidence>
<dbReference type="InterPro" id="IPR001544">
    <property type="entry name" value="Aminotrans_IV"/>
</dbReference>
<name>F0SZ17_SYNGF</name>
<dbReference type="Pfam" id="PF01063">
    <property type="entry name" value="Aminotran_4"/>
    <property type="match status" value="1"/>
</dbReference>
<proteinExistence type="inferred from homology"/>
<dbReference type="InterPro" id="IPR018300">
    <property type="entry name" value="Aminotrans_IV_CS"/>
</dbReference>
<dbReference type="InterPro" id="IPR043131">
    <property type="entry name" value="BCAT-like_N"/>
</dbReference>
<protein>
    <submittedName>
        <fullName evidence="6">Aminodeoxychorismate lyase</fullName>
        <ecNumber evidence="6">4.1.3.38</ecNumber>
    </submittedName>
</protein>
<dbReference type="GO" id="GO:0005829">
    <property type="term" value="C:cytosol"/>
    <property type="evidence" value="ECO:0007669"/>
    <property type="project" value="TreeGrafter"/>
</dbReference>
<dbReference type="OrthoDB" id="9805628at2"/>
<dbReference type="AlphaFoldDB" id="F0SZ17"/>
<evidence type="ECO:0000256" key="1">
    <source>
        <dbReference type="ARBA" id="ARBA00001933"/>
    </source>
</evidence>
<dbReference type="InterPro" id="IPR036038">
    <property type="entry name" value="Aminotransferase-like"/>
</dbReference>
<evidence type="ECO:0000256" key="3">
    <source>
        <dbReference type="ARBA" id="ARBA00022898"/>
    </source>
</evidence>
<comment type="cofactor">
    <cofactor evidence="1 5">
        <name>pyridoxal 5'-phosphate</name>
        <dbReference type="ChEBI" id="CHEBI:597326"/>
    </cofactor>
</comment>
<dbReference type="PANTHER" id="PTHR42743:SF11">
    <property type="entry name" value="AMINODEOXYCHORISMATE LYASE"/>
    <property type="match status" value="1"/>
</dbReference>
<comment type="similarity">
    <text evidence="2 4">Belongs to the class-IV pyridoxal-phosphate-dependent aminotransferase family.</text>
</comment>
<evidence type="ECO:0000256" key="5">
    <source>
        <dbReference type="RuleBase" id="RU004516"/>
    </source>
</evidence>
<dbReference type="Gene3D" id="3.20.10.10">
    <property type="entry name" value="D-amino Acid Aminotransferase, subunit A, domain 2"/>
    <property type="match status" value="1"/>
</dbReference>
<dbReference type="SUPFAM" id="SSF56752">
    <property type="entry name" value="D-aminoacid aminotransferase-like PLP-dependent enzymes"/>
    <property type="match status" value="1"/>
</dbReference>
<organism evidence="6 7">
    <name type="scientific">Syntrophobotulus glycolicus (strain DSM 8271 / FlGlyR)</name>
    <dbReference type="NCBI Taxonomy" id="645991"/>
    <lineage>
        <taxon>Bacteria</taxon>
        <taxon>Bacillati</taxon>
        <taxon>Bacillota</taxon>
        <taxon>Clostridia</taxon>
        <taxon>Eubacteriales</taxon>
        <taxon>Desulfitobacteriaceae</taxon>
        <taxon>Syntrophobotulus</taxon>
    </lineage>
</organism>
<reference evidence="6 7" key="1">
    <citation type="journal article" date="2011" name="Stand. Genomic Sci.">
        <title>Complete genome sequence of Syntrophobotulus glycolicus type strain (FlGlyR).</title>
        <authorList>
            <person name="Han C."/>
            <person name="Mwirichia R."/>
            <person name="Chertkov O."/>
            <person name="Held B."/>
            <person name="Lapidus A."/>
            <person name="Nolan M."/>
            <person name="Lucas S."/>
            <person name="Hammon N."/>
            <person name="Deshpande S."/>
            <person name="Cheng J.F."/>
            <person name="Tapia R."/>
            <person name="Goodwin L."/>
            <person name="Pitluck S."/>
            <person name="Huntemann M."/>
            <person name="Liolios K."/>
            <person name="Ivanova N."/>
            <person name="Pagani I."/>
            <person name="Mavromatis K."/>
            <person name="Ovchinikova G."/>
            <person name="Pati A."/>
            <person name="Chen A."/>
            <person name="Palaniappan K."/>
            <person name="Land M."/>
            <person name="Hauser L."/>
            <person name="Brambilla E.M."/>
            <person name="Rohde M."/>
            <person name="Spring S."/>
            <person name="Sikorski J."/>
            <person name="Goker M."/>
            <person name="Woyke T."/>
            <person name="Bristow J."/>
            <person name="Eisen J.A."/>
            <person name="Markowitz V."/>
            <person name="Hugenholtz P."/>
            <person name="Kyrpides N.C."/>
            <person name="Klenk H.P."/>
            <person name="Detter J.C."/>
        </authorList>
    </citation>
    <scope>NUCLEOTIDE SEQUENCE [LARGE SCALE GENOMIC DNA]</scope>
    <source>
        <strain evidence="7">DSM 8271 / FlGlyR</strain>
    </source>
</reference>
<dbReference type="InterPro" id="IPR050571">
    <property type="entry name" value="Class-IV_PLP-Dep_Aminotrnsfr"/>
</dbReference>
<dbReference type="CDD" id="cd00449">
    <property type="entry name" value="PLPDE_IV"/>
    <property type="match status" value="1"/>
</dbReference>
<keyword evidence="7" id="KW-1185">Reference proteome</keyword>
<dbReference type="EC" id="4.1.3.38" evidence="6"/>
<dbReference type="PROSITE" id="PS00770">
    <property type="entry name" value="AA_TRANSFER_CLASS_4"/>
    <property type="match status" value="1"/>
</dbReference>
<reference evidence="7" key="2">
    <citation type="submission" date="2011-02" db="EMBL/GenBank/DDBJ databases">
        <title>The complete genome of Syntrophobotulus glycolicus DSM 8271.</title>
        <authorList>
            <person name="Lucas S."/>
            <person name="Copeland A."/>
            <person name="Lapidus A."/>
            <person name="Bruce D."/>
            <person name="Goodwin L."/>
            <person name="Pitluck S."/>
            <person name="Kyrpides N."/>
            <person name="Mavromatis K."/>
            <person name="Pagani I."/>
            <person name="Ivanova N."/>
            <person name="Mikhailova N."/>
            <person name="Chertkov O."/>
            <person name="Held B."/>
            <person name="Detter J.C."/>
            <person name="Tapia R."/>
            <person name="Han C."/>
            <person name="Land M."/>
            <person name="Hauser L."/>
            <person name="Markowitz V."/>
            <person name="Cheng J.-F."/>
            <person name="Hugenholtz P."/>
            <person name="Woyke T."/>
            <person name="Wu D."/>
            <person name="Spring S."/>
            <person name="Schroeder M."/>
            <person name="Brambilla E."/>
            <person name="Klenk H.-P."/>
            <person name="Eisen J.A."/>
        </authorList>
    </citation>
    <scope>NUCLEOTIDE SEQUENCE [LARGE SCALE GENOMIC DNA]</scope>
    <source>
        <strain evidence="7">DSM 8271 / FlGlyR</strain>
    </source>
</reference>
<dbReference type="FunFam" id="3.20.10.10:FF:000002">
    <property type="entry name" value="D-alanine aminotransferase"/>
    <property type="match status" value="1"/>
</dbReference>
<accession>F0SZ17</accession>
<dbReference type="HOGENOM" id="CLU_020844_2_0_9"/>
<evidence type="ECO:0000256" key="4">
    <source>
        <dbReference type="RuleBase" id="RU004106"/>
    </source>
</evidence>
<dbReference type="PANTHER" id="PTHR42743">
    <property type="entry name" value="AMINO-ACID AMINOTRANSFERASE"/>
    <property type="match status" value="1"/>
</dbReference>
<evidence type="ECO:0000256" key="2">
    <source>
        <dbReference type="ARBA" id="ARBA00009320"/>
    </source>
</evidence>
<sequence length="273" mass="31070">MNTEYEGEENRLSSDDFGFLYGLSIFETFFVDHKGQVFLLSDHIRRLYDSLVFFEIELNCPQEEFTGIVLAYIRQNKIQNKILRVAVSAGNKEKQLKPGIFFALRANSYSPEKIDQGCTLMISDHKRNETSLLVKHKTANYMENYFIARAAIRQGFDDAVFLNTQNQVTETTKSNLFFVKDGVLHTPNVQCGLLPGVIREWVIRKAASLGIDCREGYYGLAELMEADEVLITNSVMGIMHGQKIDEKCYNDGFPGEMTAWLKKELAFARQGAC</sequence>
<dbReference type="EMBL" id="CP002547">
    <property type="protein sequence ID" value="ADY57135.1"/>
    <property type="molecule type" value="Genomic_DNA"/>
</dbReference>
<dbReference type="eggNOG" id="COG0115">
    <property type="taxonomic scope" value="Bacteria"/>
</dbReference>
<dbReference type="InterPro" id="IPR043132">
    <property type="entry name" value="BCAT-like_C"/>
</dbReference>
<gene>
    <name evidence="6" type="ordered locus">Sgly_2865</name>
</gene>
<dbReference type="STRING" id="645991.Sgly_2865"/>
<evidence type="ECO:0000313" key="6">
    <source>
        <dbReference type="EMBL" id="ADY57135.1"/>
    </source>
</evidence>
<dbReference type="KEGG" id="sgy:Sgly_2865"/>
<dbReference type="Proteomes" id="UP000007488">
    <property type="component" value="Chromosome"/>
</dbReference>
<dbReference type="GO" id="GO:0008652">
    <property type="term" value="P:amino acid biosynthetic process"/>
    <property type="evidence" value="ECO:0007669"/>
    <property type="project" value="UniProtKB-ARBA"/>
</dbReference>
<dbReference type="GO" id="GO:0008696">
    <property type="term" value="F:4-amino-4-deoxychorismate lyase activity"/>
    <property type="evidence" value="ECO:0007669"/>
    <property type="project" value="UniProtKB-EC"/>
</dbReference>
<keyword evidence="6" id="KW-0456">Lyase</keyword>
<keyword evidence="3 5" id="KW-0663">Pyridoxal phosphate</keyword>
<dbReference type="RefSeq" id="WP_013625955.1">
    <property type="nucleotide sequence ID" value="NC_015172.1"/>
</dbReference>
<dbReference type="GO" id="GO:0046394">
    <property type="term" value="P:carboxylic acid biosynthetic process"/>
    <property type="evidence" value="ECO:0007669"/>
    <property type="project" value="UniProtKB-ARBA"/>
</dbReference>
<dbReference type="Gene3D" id="3.30.470.10">
    <property type="match status" value="1"/>
</dbReference>